<gene>
    <name evidence="3" type="ORF">RBATCC27255_01863</name>
</gene>
<sequence length="74" mass="8769">MDKKMLERINELAKKKKEQGLTEAEQKEQKELYKIYLGEIRTQFNATLDNVSVEEKDGTVKPFKEAYKKPYDKN</sequence>
<accession>A0A2N0UJ31</accession>
<comment type="subcellular location">
    <subcellularLocation>
        <location evidence="2">Cytoplasm</location>
    </subcellularLocation>
</comment>
<dbReference type="PANTHER" id="PTHR37300">
    <property type="entry name" value="UPF0291 PROTEIN CBO2609/CLC_2481"/>
    <property type="match status" value="1"/>
</dbReference>
<dbReference type="InterPro" id="IPR009242">
    <property type="entry name" value="DUF896"/>
</dbReference>
<evidence type="ECO:0000313" key="4">
    <source>
        <dbReference type="Proteomes" id="UP000233425"/>
    </source>
</evidence>
<evidence type="ECO:0000256" key="2">
    <source>
        <dbReference type="HAMAP-Rule" id="MF_01103"/>
    </source>
</evidence>
<dbReference type="SUPFAM" id="SSF158221">
    <property type="entry name" value="YnzC-like"/>
    <property type="match status" value="1"/>
</dbReference>
<dbReference type="HAMAP" id="MF_01103">
    <property type="entry name" value="UPF0291"/>
    <property type="match status" value="1"/>
</dbReference>
<proteinExistence type="inferred from homology"/>
<dbReference type="AlphaFoldDB" id="A0A2N0UJ31"/>
<dbReference type="Pfam" id="PF05979">
    <property type="entry name" value="DUF896"/>
    <property type="match status" value="1"/>
</dbReference>
<reference evidence="3" key="1">
    <citation type="journal article" date="2018" name="Environ. Microbiol.">
        <title>Sporulation capability and amylosome conservation among diverse human colonic and rumen isolates of the keystone starch-degrader Ruminococcus bromii.</title>
        <authorList>
            <person name="Mukhopadhya I."/>
            <person name="Morais S."/>
            <person name="Laverde-Gomez J."/>
            <person name="Sheridan P.O."/>
            <person name="Walker A.W."/>
            <person name="Kelly W."/>
            <person name="Klieve A.V."/>
            <person name="Ouwerkerk D."/>
            <person name="Duncan S.H."/>
            <person name="Louis P."/>
            <person name="Koropatkin N."/>
            <person name="Cockburn D."/>
            <person name="Kibler R."/>
            <person name="Cooper P.J."/>
            <person name="Sandoval C."/>
            <person name="Crost E."/>
            <person name="Juge N."/>
            <person name="Bayer E.A."/>
            <person name="Flint H.J."/>
        </authorList>
    </citation>
    <scope>NUCLEOTIDE SEQUENCE [LARGE SCALE GENOMIC DNA]</scope>
    <source>
        <strain evidence="3">ATCC 27255</strain>
    </source>
</reference>
<dbReference type="Gene3D" id="1.10.287.540">
    <property type="entry name" value="Helix hairpin bin"/>
    <property type="match status" value="1"/>
</dbReference>
<organism evidence="3 4">
    <name type="scientific">Ruminococcus bromii</name>
    <dbReference type="NCBI Taxonomy" id="40518"/>
    <lineage>
        <taxon>Bacteria</taxon>
        <taxon>Bacillati</taxon>
        <taxon>Bacillota</taxon>
        <taxon>Clostridia</taxon>
        <taxon>Eubacteriales</taxon>
        <taxon>Oscillospiraceae</taxon>
        <taxon>Ruminococcus</taxon>
    </lineage>
</organism>
<name>A0A2N0UJ31_9FIRM</name>
<dbReference type="EMBL" id="NNSR01000073">
    <property type="protein sequence ID" value="PKD26996.1"/>
    <property type="molecule type" value="Genomic_DNA"/>
</dbReference>
<dbReference type="GO" id="GO:0005737">
    <property type="term" value="C:cytoplasm"/>
    <property type="evidence" value="ECO:0007669"/>
    <property type="project" value="UniProtKB-SubCell"/>
</dbReference>
<comment type="caution">
    <text evidence="3">The sequence shown here is derived from an EMBL/GenBank/DDBJ whole genome shotgun (WGS) entry which is preliminary data.</text>
</comment>
<dbReference type="Proteomes" id="UP000233425">
    <property type="component" value="Unassembled WGS sequence"/>
</dbReference>
<evidence type="ECO:0000256" key="1">
    <source>
        <dbReference type="ARBA" id="ARBA00022490"/>
    </source>
</evidence>
<comment type="similarity">
    <text evidence="2">Belongs to the UPF0291 family.</text>
</comment>
<dbReference type="RefSeq" id="WP_101029772.1">
    <property type="nucleotide sequence ID" value="NZ_CABMMZ010000073.1"/>
</dbReference>
<dbReference type="PANTHER" id="PTHR37300:SF1">
    <property type="entry name" value="UPF0291 PROTEIN YNZC"/>
    <property type="match status" value="1"/>
</dbReference>
<evidence type="ECO:0000313" key="3">
    <source>
        <dbReference type="EMBL" id="PKD26996.1"/>
    </source>
</evidence>
<protein>
    <recommendedName>
        <fullName evidence="2">UPF0291 protein RBATCC27255_01863</fullName>
    </recommendedName>
</protein>
<keyword evidence="1 2" id="KW-0963">Cytoplasm</keyword>
<keyword evidence="4" id="KW-1185">Reference proteome</keyword>